<evidence type="ECO:0000313" key="3">
    <source>
        <dbReference type="Proteomes" id="UP000305948"/>
    </source>
</evidence>
<dbReference type="EMBL" id="ML213513">
    <property type="protein sequence ID" value="TFK50276.1"/>
    <property type="molecule type" value="Genomic_DNA"/>
</dbReference>
<dbReference type="Gene3D" id="3.30.710.10">
    <property type="entry name" value="Potassium Channel Kv1.1, Chain A"/>
    <property type="match status" value="1"/>
</dbReference>
<dbReference type="STRING" id="5364.A0A5C3N1F4"/>
<dbReference type="InterPro" id="IPR000210">
    <property type="entry name" value="BTB/POZ_dom"/>
</dbReference>
<dbReference type="Proteomes" id="UP000305948">
    <property type="component" value="Unassembled WGS sequence"/>
</dbReference>
<dbReference type="InterPro" id="IPR011333">
    <property type="entry name" value="SKP1/BTB/POZ_sf"/>
</dbReference>
<dbReference type="OrthoDB" id="3218112at2759"/>
<proteinExistence type="predicted"/>
<evidence type="ECO:0000313" key="2">
    <source>
        <dbReference type="EMBL" id="TFK50276.1"/>
    </source>
</evidence>
<protein>
    <recommendedName>
        <fullName evidence="1">BTB domain-containing protein</fullName>
    </recommendedName>
</protein>
<dbReference type="SUPFAM" id="SSF54695">
    <property type="entry name" value="POZ domain"/>
    <property type="match status" value="1"/>
</dbReference>
<organism evidence="2 3">
    <name type="scientific">Heliocybe sulcata</name>
    <dbReference type="NCBI Taxonomy" id="5364"/>
    <lineage>
        <taxon>Eukaryota</taxon>
        <taxon>Fungi</taxon>
        <taxon>Dikarya</taxon>
        <taxon>Basidiomycota</taxon>
        <taxon>Agaricomycotina</taxon>
        <taxon>Agaricomycetes</taxon>
        <taxon>Gloeophyllales</taxon>
        <taxon>Gloeophyllaceae</taxon>
        <taxon>Heliocybe</taxon>
    </lineage>
</organism>
<feature type="non-terminal residue" evidence="2">
    <location>
        <position position="1"/>
    </location>
</feature>
<feature type="non-terminal residue" evidence="2">
    <location>
        <position position="214"/>
    </location>
</feature>
<accession>A0A5C3N1F4</accession>
<evidence type="ECO:0000259" key="1">
    <source>
        <dbReference type="Pfam" id="PF00651"/>
    </source>
</evidence>
<name>A0A5C3N1F4_9AGAM</name>
<dbReference type="AlphaFoldDB" id="A0A5C3N1F4"/>
<gene>
    <name evidence="2" type="ORF">OE88DRAFT_1596257</name>
</gene>
<reference evidence="2 3" key="1">
    <citation type="journal article" date="2019" name="Nat. Ecol. Evol.">
        <title>Megaphylogeny resolves global patterns of mushroom evolution.</title>
        <authorList>
            <person name="Varga T."/>
            <person name="Krizsan K."/>
            <person name="Foldi C."/>
            <person name="Dima B."/>
            <person name="Sanchez-Garcia M."/>
            <person name="Sanchez-Ramirez S."/>
            <person name="Szollosi G.J."/>
            <person name="Szarkandi J.G."/>
            <person name="Papp V."/>
            <person name="Albert L."/>
            <person name="Andreopoulos W."/>
            <person name="Angelini C."/>
            <person name="Antonin V."/>
            <person name="Barry K.W."/>
            <person name="Bougher N.L."/>
            <person name="Buchanan P."/>
            <person name="Buyck B."/>
            <person name="Bense V."/>
            <person name="Catcheside P."/>
            <person name="Chovatia M."/>
            <person name="Cooper J."/>
            <person name="Damon W."/>
            <person name="Desjardin D."/>
            <person name="Finy P."/>
            <person name="Geml J."/>
            <person name="Haridas S."/>
            <person name="Hughes K."/>
            <person name="Justo A."/>
            <person name="Karasinski D."/>
            <person name="Kautmanova I."/>
            <person name="Kiss B."/>
            <person name="Kocsube S."/>
            <person name="Kotiranta H."/>
            <person name="LaButti K.M."/>
            <person name="Lechner B.E."/>
            <person name="Liimatainen K."/>
            <person name="Lipzen A."/>
            <person name="Lukacs Z."/>
            <person name="Mihaltcheva S."/>
            <person name="Morgado L.N."/>
            <person name="Niskanen T."/>
            <person name="Noordeloos M.E."/>
            <person name="Ohm R.A."/>
            <person name="Ortiz-Santana B."/>
            <person name="Ovrebo C."/>
            <person name="Racz N."/>
            <person name="Riley R."/>
            <person name="Savchenko A."/>
            <person name="Shiryaev A."/>
            <person name="Soop K."/>
            <person name="Spirin V."/>
            <person name="Szebenyi C."/>
            <person name="Tomsovsky M."/>
            <person name="Tulloss R.E."/>
            <person name="Uehling J."/>
            <person name="Grigoriev I.V."/>
            <person name="Vagvolgyi C."/>
            <person name="Papp T."/>
            <person name="Martin F.M."/>
            <person name="Miettinen O."/>
            <person name="Hibbett D.S."/>
            <person name="Nagy L.G."/>
        </authorList>
    </citation>
    <scope>NUCLEOTIDE SEQUENCE [LARGE SCALE GENOMIC DNA]</scope>
    <source>
        <strain evidence="2 3">OMC1185</strain>
    </source>
</reference>
<feature type="domain" description="BTB" evidence="1">
    <location>
        <begin position="3"/>
        <end position="92"/>
    </location>
</feature>
<keyword evidence="3" id="KW-1185">Reference proteome</keyword>
<dbReference type="Pfam" id="PF00651">
    <property type="entry name" value="BTB"/>
    <property type="match status" value="1"/>
</dbReference>
<sequence length="214" mass="24236">VAFCVHKSTLTRQSPVFADMFALPASDVNETYEGLPVVRMQDKAEDLAALFEILYLVKFLPTKRLDPSTPSVVRPILSLAMKYDMESIKNQAIVRLVDDWPTTLRSWDALEDEIDALEKNWHKEHTCTSLHDCRDSLDSHLPEPVAAITLGRECAIPSILPAAFYHLSRLSMKWGPDGCVADQYQQSSMRFIGKRTAKWKSLSSQDYYTLLVGE</sequence>